<dbReference type="Proteomes" id="UP000694251">
    <property type="component" value="Chromosome 3"/>
</dbReference>
<organism evidence="1 2">
    <name type="scientific">Arabidopsis suecica</name>
    <name type="common">Swedish thale-cress</name>
    <name type="synonym">Cardaminopsis suecica</name>
    <dbReference type="NCBI Taxonomy" id="45249"/>
    <lineage>
        <taxon>Eukaryota</taxon>
        <taxon>Viridiplantae</taxon>
        <taxon>Streptophyta</taxon>
        <taxon>Embryophyta</taxon>
        <taxon>Tracheophyta</taxon>
        <taxon>Spermatophyta</taxon>
        <taxon>Magnoliopsida</taxon>
        <taxon>eudicotyledons</taxon>
        <taxon>Gunneridae</taxon>
        <taxon>Pentapetalae</taxon>
        <taxon>rosids</taxon>
        <taxon>malvids</taxon>
        <taxon>Brassicales</taxon>
        <taxon>Brassicaceae</taxon>
        <taxon>Camelineae</taxon>
        <taxon>Arabidopsis</taxon>
    </lineage>
</organism>
<evidence type="ECO:0000313" key="2">
    <source>
        <dbReference type="Proteomes" id="UP000694251"/>
    </source>
</evidence>
<protein>
    <submittedName>
        <fullName evidence="1">Uncharacterized protein</fullName>
    </submittedName>
</protein>
<gene>
    <name evidence="1" type="ORF">ISN44_As03g015480</name>
</gene>
<dbReference type="OrthoDB" id="10284912at2759"/>
<accession>A0A8T2F4P5</accession>
<name>A0A8T2F4P5_ARASU</name>
<comment type="caution">
    <text evidence="1">The sequence shown here is derived from an EMBL/GenBank/DDBJ whole genome shotgun (WGS) entry which is preliminary data.</text>
</comment>
<sequence length="38" mass="4354">MSSSNILTLKPLYRLDGLFFVDTLRELEASQVTIILQK</sequence>
<proteinExistence type="predicted"/>
<dbReference type="AlphaFoldDB" id="A0A8T2F4P5"/>
<evidence type="ECO:0000313" key="1">
    <source>
        <dbReference type="EMBL" id="KAG7631305.1"/>
    </source>
</evidence>
<dbReference type="EMBL" id="JAEFBJ010000003">
    <property type="protein sequence ID" value="KAG7631305.1"/>
    <property type="molecule type" value="Genomic_DNA"/>
</dbReference>
<reference evidence="1 2" key="1">
    <citation type="submission" date="2020-12" db="EMBL/GenBank/DDBJ databases">
        <title>Concerted genomic and epigenomic changes stabilize Arabidopsis allopolyploids.</title>
        <authorList>
            <person name="Chen Z."/>
        </authorList>
    </citation>
    <scope>NUCLEOTIDE SEQUENCE [LARGE SCALE GENOMIC DNA]</scope>
    <source>
        <strain evidence="1">As9502</strain>
        <tissue evidence="1">Leaf</tissue>
    </source>
</reference>
<keyword evidence="2" id="KW-1185">Reference proteome</keyword>